<feature type="coiled-coil region" evidence="1">
    <location>
        <begin position="277"/>
        <end position="318"/>
    </location>
</feature>
<feature type="domain" description="Novel STAND NTPase 1" evidence="3">
    <location>
        <begin position="91"/>
        <end position="216"/>
    </location>
</feature>
<keyword evidence="2" id="KW-0472">Membrane</keyword>
<dbReference type="SUPFAM" id="SSF50494">
    <property type="entry name" value="Trypsin-like serine proteases"/>
    <property type="match status" value="1"/>
</dbReference>
<protein>
    <recommendedName>
        <fullName evidence="3">Novel STAND NTPase 1 domain-containing protein</fullName>
    </recommendedName>
</protein>
<feature type="transmembrane region" description="Helical" evidence="2">
    <location>
        <begin position="259"/>
        <end position="278"/>
    </location>
</feature>
<evidence type="ECO:0000313" key="4">
    <source>
        <dbReference type="EMBL" id="QUE53164.1"/>
    </source>
</evidence>
<dbReference type="Pfam" id="PF20703">
    <property type="entry name" value="nSTAND1"/>
    <property type="match status" value="1"/>
</dbReference>
<reference evidence="4" key="1">
    <citation type="submission" date="2021-04" db="EMBL/GenBank/DDBJ databases">
        <title>Luteolibacter sp. 32A isolated from the skin of an Anderson's salamander (Ambystoma andersonii).</title>
        <authorList>
            <person name="Spergser J."/>
            <person name="Busse H.-J."/>
        </authorList>
    </citation>
    <scope>NUCLEOTIDE SEQUENCE</scope>
    <source>
        <strain evidence="4">32A</strain>
    </source>
</reference>
<keyword evidence="1" id="KW-0175">Coiled coil</keyword>
<name>A0A975J374_9BACT</name>
<dbReference type="AlphaFoldDB" id="A0A975J374"/>
<keyword evidence="2" id="KW-1133">Transmembrane helix</keyword>
<evidence type="ECO:0000259" key="3">
    <source>
        <dbReference type="Pfam" id="PF20703"/>
    </source>
</evidence>
<dbReference type="KEGG" id="lamb:KBB96_09750"/>
<organism evidence="4 5">
    <name type="scientific">Luteolibacter ambystomatis</name>
    <dbReference type="NCBI Taxonomy" id="2824561"/>
    <lineage>
        <taxon>Bacteria</taxon>
        <taxon>Pseudomonadati</taxon>
        <taxon>Verrucomicrobiota</taxon>
        <taxon>Verrucomicrobiia</taxon>
        <taxon>Verrucomicrobiales</taxon>
        <taxon>Verrucomicrobiaceae</taxon>
        <taxon>Luteolibacter</taxon>
    </lineage>
</organism>
<dbReference type="InterPro" id="IPR009003">
    <property type="entry name" value="Peptidase_S1_PA"/>
</dbReference>
<sequence>MITESVPAGTPWNSLAEMKGEHRRLLGNPDRSAREPATRETIRHFILQGSALGARLSSLDDRVEAQRMLDYWAAVNTGAPSEGLVRAVLDDYQDVGEEDAGKKAEELYQSATPHGKTLLKRLFLGLIELEENGTSFRLVPRTEQELTAKLEAPSGETQPKEWLQRLVATGLVLEQNGSHTLVGPSVIDQWEVAGNWMTQRRRLRGAARFWNEHGRNGAALLEPGSLLDEADGYLDLTKQEDEFVKASKSSGEVRKRKKWQFVGLVAGIGLVIALMGLAQARQESKAANKAFADAQAQLAVSEARLAEANAKLALSEKESYQAKVLGVQAVSLSQIREVNQVKVLDGLTKEFEQTIRNSTLPPEDLKAKIDEFGDKLIANGQAPQTAISGQGATAAAPATLQPGSGLLIRSDQEIASQATAGVFLRKPGGNQSYLLMPAYLLAPDKPSELYPIRSVTDQAANAPRLFSTPADPSYGANNPLELAAVPILDAAPTVEAKNTAVGGTVIHGVAQPAELPAGTSVTLIGLSTGVKEGKILEYNPTSKLIYTTKISTLGDAGAPVLTKDNKLVGILLSLDPLDPNRSVVKAAQPFLAATGFTLAGDDTPTPEPTPEERKWAGVMGEILISGDSPEFAEEAKKYVNLLQQSGIPMPVPYAQVRKRVPSKTEVRYFRTEDKPIAQDVIELIVQHGVPRERLRSSFVDDPTAPPKFIQISMAKDLLSPHPDAPVPPH</sequence>
<dbReference type="RefSeq" id="WP_211634508.1">
    <property type="nucleotide sequence ID" value="NZ_CP073100.1"/>
</dbReference>
<keyword evidence="2" id="KW-0812">Transmembrane</keyword>
<gene>
    <name evidence="4" type="ORF">KBB96_09750</name>
</gene>
<evidence type="ECO:0000256" key="2">
    <source>
        <dbReference type="SAM" id="Phobius"/>
    </source>
</evidence>
<dbReference type="EMBL" id="CP073100">
    <property type="protein sequence ID" value="QUE53164.1"/>
    <property type="molecule type" value="Genomic_DNA"/>
</dbReference>
<keyword evidence="5" id="KW-1185">Reference proteome</keyword>
<evidence type="ECO:0000313" key="5">
    <source>
        <dbReference type="Proteomes" id="UP000676169"/>
    </source>
</evidence>
<proteinExistence type="predicted"/>
<dbReference type="Proteomes" id="UP000676169">
    <property type="component" value="Chromosome"/>
</dbReference>
<evidence type="ECO:0000256" key="1">
    <source>
        <dbReference type="SAM" id="Coils"/>
    </source>
</evidence>
<accession>A0A975J374</accession>
<dbReference type="InterPro" id="IPR049052">
    <property type="entry name" value="nSTAND1"/>
</dbReference>